<keyword evidence="4" id="KW-1185">Reference proteome</keyword>
<feature type="region of interest" description="Disordered" evidence="1">
    <location>
        <begin position="24"/>
        <end position="69"/>
    </location>
</feature>
<dbReference type="AlphaFoldDB" id="A0A428KFX3"/>
<dbReference type="EMBL" id="RWIT01000014">
    <property type="protein sequence ID" value="RSK45387.1"/>
    <property type="molecule type" value="Genomic_DNA"/>
</dbReference>
<feature type="compositionally biased region" description="Basic and acidic residues" evidence="1">
    <location>
        <begin position="39"/>
        <end position="51"/>
    </location>
</feature>
<dbReference type="RefSeq" id="WP_125423648.1">
    <property type="nucleotide sequence ID" value="NZ_RWIT01000014.1"/>
</dbReference>
<sequence>MKKLLATALLSAFVLGTASSSFAQTTPMQGDTTKMKSNMKKDKMKTTDGKAKMNNKKGKGKMKMDKSTM</sequence>
<accession>A0A428KFX3</accession>
<feature type="signal peptide" evidence="2">
    <location>
        <begin position="1"/>
        <end position="23"/>
    </location>
</feature>
<comment type="caution">
    <text evidence="3">The sequence shown here is derived from an EMBL/GenBank/DDBJ whole genome shotgun (WGS) entry which is preliminary data.</text>
</comment>
<name>A0A428KFX3_9BACT</name>
<evidence type="ECO:0000313" key="3">
    <source>
        <dbReference type="EMBL" id="RSK45387.1"/>
    </source>
</evidence>
<evidence type="ECO:0000256" key="2">
    <source>
        <dbReference type="SAM" id="SignalP"/>
    </source>
</evidence>
<evidence type="ECO:0000256" key="1">
    <source>
        <dbReference type="SAM" id="MobiDB-lite"/>
    </source>
</evidence>
<feature type="chain" id="PRO_5019232432" description="Pentapeptide MXKDX repeat protein" evidence="2">
    <location>
        <begin position="24"/>
        <end position="69"/>
    </location>
</feature>
<evidence type="ECO:0008006" key="5">
    <source>
        <dbReference type="Google" id="ProtNLM"/>
    </source>
</evidence>
<organism evidence="3 4">
    <name type="scientific">Hymenobacter rigui</name>
    <dbReference type="NCBI Taxonomy" id="334424"/>
    <lineage>
        <taxon>Bacteria</taxon>
        <taxon>Pseudomonadati</taxon>
        <taxon>Bacteroidota</taxon>
        <taxon>Cytophagia</taxon>
        <taxon>Cytophagales</taxon>
        <taxon>Hymenobacteraceae</taxon>
        <taxon>Hymenobacter</taxon>
    </lineage>
</organism>
<reference evidence="3 4" key="1">
    <citation type="submission" date="2018-12" db="EMBL/GenBank/DDBJ databases">
        <authorList>
            <person name="Feng G."/>
            <person name="Zhu H."/>
        </authorList>
    </citation>
    <scope>NUCLEOTIDE SEQUENCE [LARGE SCALE GENOMIC DNA]</scope>
    <source>
        <strain evidence="3 4">KCTC 12533</strain>
    </source>
</reference>
<evidence type="ECO:0000313" key="4">
    <source>
        <dbReference type="Proteomes" id="UP000273500"/>
    </source>
</evidence>
<dbReference type="Proteomes" id="UP000273500">
    <property type="component" value="Unassembled WGS sequence"/>
</dbReference>
<proteinExistence type="predicted"/>
<gene>
    <name evidence="3" type="ORF">EI291_18725</name>
</gene>
<keyword evidence="2" id="KW-0732">Signal</keyword>
<protein>
    <recommendedName>
        <fullName evidence="5">Pentapeptide MXKDX repeat protein</fullName>
    </recommendedName>
</protein>